<dbReference type="RefSeq" id="WP_259611982.1">
    <property type="nucleotide sequence ID" value="NZ_CP091139.2"/>
</dbReference>
<evidence type="ECO:0000313" key="3">
    <source>
        <dbReference type="Proteomes" id="UP001054811"/>
    </source>
</evidence>
<feature type="compositionally biased region" description="Polar residues" evidence="1">
    <location>
        <begin position="61"/>
        <end position="70"/>
    </location>
</feature>
<evidence type="ECO:0000256" key="1">
    <source>
        <dbReference type="SAM" id="MobiDB-lite"/>
    </source>
</evidence>
<accession>A0ABY5NJT4</accession>
<protein>
    <submittedName>
        <fullName evidence="2">Uncharacterized protein</fullName>
    </submittedName>
</protein>
<name>A0ABY5NJT4_9MICO</name>
<dbReference type="Gene3D" id="3.40.50.10860">
    <property type="entry name" value="Leucine Dehydrogenase, chain A, domain 1"/>
    <property type="match status" value="1"/>
</dbReference>
<sequence>MDATSFAGEFAGLDRRWRGLSLTMPLKAAAFAAARARDRAATLSGAVNTLRSPPTGPADSTRMSEASSPSCPGRTLPTSAGRGSSAPGPPPPRPCSRWPSSACATWMSPPAARPRRRRWRHWARTSACGCWCTGWTGRARRSR</sequence>
<gene>
    <name evidence="2" type="ORF">L2X98_18430</name>
</gene>
<keyword evidence="3" id="KW-1185">Reference proteome</keyword>
<feature type="region of interest" description="Disordered" evidence="1">
    <location>
        <begin position="43"/>
        <end position="116"/>
    </location>
</feature>
<evidence type="ECO:0000313" key="2">
    <source>
        <dbReference type="EMBL" id="UUT35394.1"/>
    </source>
</evidence>
<organism evidence="2 3">
    <name type="scientific">Microbacterium elymi</name>
    <dbReference type="NCBI Taxonomy" id="2909587"/>
    <lineage>
        <taxon>Bacteria</taxon>
        <taxon>Bacillati</taxon>
        <taxon>Actinomycetota</taxon>
        <taxon>Actinomycetes</taxon>
        <taxon>Micrococcales</taxon>
        <taxon>Microbacteriaceae</taxon>
        <taxon>Microbacterium</taxon>
    </lineage>
</organism>
<dbReference type="SUPFAM" id="SSF53223">
    <property type="entry name" value="Aminoacid dehydrogenase-like, N-terminal domain"/>
    <property type="match status" value="1"/>
</dbReference>
<dbReference type="EMBL" id="CP091139">
    <property type="protein sequence ID" value="UUT35394.1"/>
    <property type="molecule type" value="Genomic_DNA"/>
</dbReference>
<proteinExistence type="predicted"/>
<dbReference type="InterPro" id="IPR046346">
    <property type="entry name" value="Aminoacid_DH-like_N_sf"/>
</dbReference>
<dbReference type="Proteomes" id="UP001054811">
    <property type="component" value="Chromosome"/>
</dbReference>
<feature type="compositionally biased region" description="Low complexity" evidence="1">
    <location>
        <begin position="77"/>
        <end position="86"/>
    </location>
</feature>
<reference evidence="2" key="1">
    <citation type="submission" date="2022-01" db="EMBL/GenBank/DDBJ databases">
        <title>Microbacterium eymi and Microbacterium rhizovicinus sp. nov., isolated from the rhizospheric soil of Elymus tsukushiensis, a plant native to the Dokdo Islands, Republic of Korea.</title>
        <authorList>
            <person name="Hwang Y.J."/>
        </authorList>
    </citation>
    <scope>NUCLEOTIDE SEQUENCE</scope>
    <source>
        <strain evidence="2">KUDC0405</strain>
    </source>
</reference>